<reference evidence="2" key="1">
    <citation type="journal article" date="2023" name="DNA Res.">
        <title>Chromosome-level genome assembly of Phrynocephalus forsythii using third-generation DNA sequencing and Hi-C analysis.</title>
        <authorList>
            <person name="Qi Y."/>
            <person name="Zhao W."/>
            <person name="Zhao Y."/>
            <person name="Niu C."/>
            <person name="Cao S."/>
            <person name="Zhang Y."/>
        </authorList>
    </citation>
    <scope>NUCLEOTIDE SEQUENCE</scope>
    <source>
        <tissue evidence="2">Muscle</tissue>
    </source>
</reference>
<dbReference type="OrthoDB" id="125347at2759"/>
<comment type="caution">
    <text evidence="2">The sequence shown here is derived from an EMBL/GenBank/DDBJ whole genome shotgun (WGS) entry which is preliminary data.</text>
</comment>
<name>A0A9Q0Y7M9_9SAUR</name>
<dbReference type="Proteomes" id="UP001142489">
    <property type="component" value="Unassembled WGS sequence"/>
</dbReference>
<dbReference type="EMBL" id="JAPFRF010000001">
    <property type="protein sequence ID" value="KAJ7344274.1"/>
    <property type="molecule type" value="Genomic_DNA"/>
</dbReference>
<protein>
    <recommendedName>
        <fullName evidence="4">HTH CENPB-type domain-containing protein</fullName>
    </recommendedName>
</protein>
<dbReference type="AlphaFoldDB" id="A0A9Q0Y7M9"/>
<gene>
    <name evidence="2" type="ORF">JRQ81_000224</name>
</gene>
<proteinExistence type="predicted"/>
<evidence type="ECO:0000313" key="3">
    <source>
        <dbReference type="Proteomes" id="UP001142489"/>
    </source>
</evidence>
<feature type="region of interest" description="Disordered" evidence="1">
    <location>
        <begin position="38"/>
        <end position="60"/>
    </location>
</feature>
<evidence type="ECO:0000313" key="2">
    <source>
        <dbReference type="EMBL" id="KAJ7344274.1"/>
    </source>
</evidence>
<evidence type="ECO:0000256" key="1">
    <source>
        <dbReference type="SAM" id="MobiDB-lite"/>
    </source>
</evidence>
<feature type="compositionally biased region" description="Basic and acidic residues" evidence="1">
    <location>
        <begin position="38"/>
        <end position="50"/>
    </location>
</feature>
<accession>A0A9Q0Y7M9</accession>
<keyword evidence="3" id="KW-1185">Reference proteome</keyword>
<dbReference type="Gene3D" id="1.10.10.60">
    <property type="entry name" value="Homeodomain-like"/>
    <property type="match status" value="1"/>
</dbReference>
<evidence type="ECO:0008006" key="4">
    <source>
        <dbReference type="Google" id="ProtNLM"/>
    </source>
</evidence>
<sequence length="99" mass="11114">MSFLVICNAGQKILNARLLSSSSQPQWKARQLYEQFAREARAQRDNEDKPQPGSLTGPEEPIAFQASKGWFDRFQKGFQLKSVHGEAASADVETAKKYP</sequence>
<organism evidence="2 3">
    <name type="scientific">Phrynocephalus forsythii</name>
    <dbReference type="NCBI Taxonomy" id="171643"/>
    <lineage>
        <taxon>Eukaryota</taxon>
        <taxon>Metazoa</taxon>
        <taxon>Chordata</taxon>
        <taxon>Craniata</taxon>
        <taxon>Vertebrata</taxon>
        <taxon>Euteleostomi</taxon>
        <taxon>Lepidosauria</taxon>
        <taxon>Squamata</taxon>
        <taxon>Bifurcata</taxon>
        <taxon>Unidentata</taxon>
        <taxon>Episquamata</taxon>
        <taxon>Toxicofera</taxon>
        <taxon>Iguania</taxon>
        <taxon>Acrodonta</taxon>
        <taxon>Agamidae</taxon>
        <taxon>Agaminae</taxon>
        <taxon>Phrynocephalus</taxon>
    </lineage>
</organism>